<reference evidence="3 6" key="1">
    <citation type="journal article" date="2007" name="Genome Res.">
        <title>Sequencing and analysis of chromosome 1 of Eimeria tenella reveals a unique segmental organization.</title>
        <authorList>
            <person name="Ling K.H."/>
            <person name="Rajandream M.A."/>
            <person name="Rivailler P."/>
            <person name="Ivens A."/>
            <person name="Yap S.J."/>
            <person name="Madeira A.M.B.N."/>
            <person name="Mungall K."/>
            <person name="Billington K."/>
            <person name="Yee W.Y."/>
            <person name="Bankier A.T."/>
            <person name="Carroll F."/>
            <person name="Durham A.M."/>
            <person name="Peters N."/>
            <person name="Loo S.S."/>
            <person name="Mat-Isa M.N."/>
            <person name="Novaes J."/>
            <person name="Quail M."/>
            <person name="Rosli R."/>
            <person name="Shamsudin M.N."/>
            <person name="Sobreira T.J.P."/>
            <person name="Tivey A.R."/>
            <person name="Wai S.F."/>
            <person name="White S."/>
            <person name="Wu X."/>
            <person name="Kerhornou A.X."/>
            <person name="Blake D."/>
            <person name="Mohamed R."/>
            <person name="Shirley M."/>
            <person name="Gruber A."/>
            <person name="Berriman M."/>
            <person name="Tomley F."/>
            <person name="Dear P.H."/>
            <person name="Wan K.L."/>
        </authorList>
    </citation>
    <scope>NUCLEOTIDE SEQUENCE [LARGE SCALE GENOMIC DNA]</scope>
    <source>
        <strain evidence="3 6">Houghton</strain>
    </source>
</reference>
<feature type="region of interest" description="Disordered" evidence="1">
    <location>
        <begin position="90"/>
        <end position="120"/>
    </location>
</feature>
<dbReference type="AlphaFoldDB" id="C8TDW9"/>
<dbReference type="EMBL" id="AM269894">
    <property type="protein sequence ID" value="CAK51455.1"/>
    <property type="molecule type" value="Genomic_DNA"/>
</dbReference>
<keyword evidence="2" id="KW-1133">Transmembrane helix</keyword>
<protein>
    <recommendedName>
        <fullName evidence="7">Transmembrane protein</fullName>
    </recommendedName>
</protein>
<keyword evidence="2" id="KW-0812">Transmembrane</keyword>
<evidence type="ECO:0000256" key="2">
    <source>
        <dbReference type="SAM" id="Phobius"/>
    </source>
</evidence>
<sequence length="721" mass="79347">MDTLPNEQLKQGMLASGITHQGPDSHLRREIDQRFAGESPFVQRKQNNKLFVSSWTRLLGVAFTSLAAAYFLLLCFRLIESARQWAPPTRSLAARRDESCDSGSVSGDGDEGGSGLTGHSAEDIELEGFGEGSLLLHHEAFELQGLADGTQEVVAAGLQGAAGSSQVEVDLEAEADEEIWEYGSGVASNPQRPFRAYDLDLWEGRNMPMEEEQRLICLFQRMKEAASSCRSLLPVLTHKQRLQLTNQVLRLLTLDLGAIYLVKEDIEPYRKAVGDSLIELAQHVLGRNDEGDEDLRAHLKDLTVLIERIKEPRRLEKEMSADKYKRKMISIIGTAEIVMKNCLGVLKGLLRLRTDTSEKRLPSKVVEQQLSVLKTVYHTHSYYVAKDGTLRLHILESQKSTAVFSLLGTQHFSVFQGVIAPLKDLQNEIDEAVRAAGGLLPSQEPETGERGSASNTMEEGTAERVGQQERKSKPQSRKLPRKRFAQSAQPPSSTVTPAPHTEDGAQRSPPVPWLPAWSFQRDAGSLLQQHLLIFNEHLQTHSPHFLYPHAVLPTAGPSMFGSQAQGGEASYGHPCSPWPCTSLPSSSYLSTTQHPANPRGSSLLQEHASASRGARAYFSGGSSGAHLMPATPLPPMNVGEPSEWVRPPAPIQEGGYSLFGGGGIPPWFPFPHATPASFERRATASDGWPRPEEEGAHRLITDDEYEARRSIPRDRTQGGRQ</sequence>
<dbReference type="Proteomes" id="UP000030747">
    <property type="component" value="Unassembled WGS sequence"/>
</dbReference>
<evidence type="ECO:0000313" key="6">
    <source>
        <dbReference type="Proteomes" id="UP000243681"/>
    </source>
</evidence>
<feature type="region of interest" description="Disordered" evidence="1">
    <location>
        <begin position="628"/>
        <end position="649"/>
    </location>
</feature>
<keyword evidence="5" id="KW-1185">Reference proteome</keyword>
<feature type="compositionally biased region" description="Polar residues" evidence="1">
    <location>
        <begin position="486"/>
        <end position="496"/>
    </location>
</feature>
<dbReference type="OrthoDB" id="348183at2759"/>
<dbReference type="Proteomes" id="UP000243681">
    <property type="component" value="Chromosome 1"/>
</dbReference>
<evidence type="ECO:0000313" key="3">
    <source>
        <dbReference type="EMBL" id="CAK51455.1"/>
    </source>
</evidence>
<evidence type="ECO:0000256" key="1">
    <source>
        <dbReference type="SAM" id="MobiDB-lite"/>
    </source>
</evidence>
<evidence type="ECO:0000313" key="5">
    <source>
        <dbReference type="Proteomes" id="UP000030747"/>
    </source>
</evidence>
<feature type="transmembrane region" description="Helical" evidence="2">
    <location>
        <begin position="58"/>
        <end position="79"/>
    </location>
</feature>
<dbReference type="VEuPathDB" id="ToxoDB:ETH_00018575"/>
<gene>
    <name evidence="3" type="ORF">e2017b09.tmp0201</name>
    <name evidence="4" type="ORF">ETH_00018575</name>
</gene>
<name>C8TDW9_EIMTE</name>
<feature type="compositionally biased region" description="Basic residues" evidence="1">
    <location>
        <begin position="473"/>
        <end position="484"/>
    </location>
</feature>
<evidence type="ECO:0000313" key="4">
    <source>
        <dbReference type="EMBL" id="CDJ42456.1"/>
    </source>
</evidence>
<dbReference type="EMBL" id="HG675718">
    <property type="protein sequence ID" value="CDJ42456.1"/>
    <property type="molecule type" value="Genomic_DNA"/>
</dbReference>
<feature type="region of interest" description="Disordered" evidence="1">
    <location>
        <begin position="438"/>
        <end position="513"/>
    </location>
</feature>
<feature type="region of interest" description="Disordered" evidence="1">
    <location>
        <begin position="679"/>
        <end position="721"/>
    </location>
</feature>
<evidence type="ECO:0008006" key="7">
    <source>
        <dbReference type="Google" id="ProtNLM"/>
    </source>
</evidence>
<reference evidence="4" key="2">
    <citation type="submission" date="2013-10" db="EMBL/GenBank/DDBJ databases">
        <title>Genomic analysis of the causative agents of coccidiosis in chickens.</title>
        <authorList>
            <person name="Reid A.J."/>
            <person name="Blake D."/>
            <person name="Billington K."/>
            <person name="Browne H."/>
            <person name="Dunn M."/>
            <person name="Hung S."/>
            <person name="Kawahara F."/>
            <person name="Miranda-Saavedra D."/>
            <person name="Mourier T."/>
            <person name="Nagra H."/>
            <person name="Otto T.D."/>
            <person name="Rawlings N."/>
            <person name="Sanchez A."/>
            <person name="Sanders M."/>
            <person name="Subramaniam C."/>
            <person name="Tay Y."/>
            <person name="Dear P."/>
            <person name="Doerig C."/>
            <person name="Gruber A."/>
            <person name="Parkinson J."/>
            <person name="Shirley M."/>
            <person name="Wan K.L."/>
            <person name="Berriman M."/>
            <person name="Tomley F."/>
            <person name="Pain A."/>
        </authorList>
    </citation>
    <scope>NUCLEOTIDE SEQUENCE [LARGE SCALE GENOMIC DNA]</scope>
    <source>
        <strain evidence="4">Houghton</strain>
    </source>
</reference>
<organism evidence="3 6">
    <name type="scientific">Eimeria tenella</name>
    <name type="common">Coccidian parasite</name>
    <dbReference type="NCBI Taxonomy" id="5802"/>
    <lineage>
        <taxon>Eukaryota</taxon>
        <taxon>Sar</taxon>
        <taxon>Alveolata</taxon>
        <taxon>Apicomplexa</taxon>
        <taxon>Conoidasida</taxon>
        <taxon>Coccidia</taxon>
        <taxon>Eucoccidiorida</taxon>
        <taxon>Eimeriorina</taxon>
        <taxon>Eimeriidae</taxon>
        <taxon>Eimeria</taxon>
    </lineage>
</organism>
<dbReference type="RefSeq" id="XP_013233206.1">
    <property type="nucleotide sequence ID" value="XM_013377752.1"/>
</dbReference>
<dbReference type="GeneID" id="25252848"/>
<dbReference type="VEuPathDB" id="ToxoDB:ETH2_0103800"/>
<proteinExistence type="predicted"/>
<keyword evidence="2" id="KW-0472">Membrane</keyword>
<accession>C8TDW9</accession>
<reference evidence="4" key="3">
    <citation type="submission" date="2013-10" db="EMBL/GenBank/DDBJ databases">
        <authorList>
            <person name="Aslett M."/>
        </authorList>
    </citation>
    <scope>NUCLEOTIDE SEQUENCE [LARGE SCALE GENOMIC DNA]</scope>
    <source>
        <strain evidence="4">Houghton</strain>
    </source>
</reference>